<sequence>MHVHPHDKRVEYTIPLCYRLCYLPDALTISGSFGDAVRGYAKAGQSSAGIHFRVYSRAFIIKQGDSRVVIVNVDSAMIGDIVKIEVVKRLQEKYGPSLYSEENILLTATHTHSSVGGFMQYLLYNIHTQGFIRQVAYLGAYQLGSLARTYEEM</sequence>
<dbReference type="PANTHER" id="PTHR12670:SF1">
    <property type="entry name" value="NEUTRAL CERAMIDASE"/>
    <property type="match status" value="1"/>
</dbReference>
<keyword evidence="2" id="KW-0479">Metal-binding</keyword>
<name>A0A9J6CU26_RHIMP</name>
<dbReference type="GO" id="GO:0046872">
    <property type="term" value="F:metal ion binding"/>
    <property type="evidence" value="ECO:0007669"/>
    <property type="project" value="UniProtKB-KW"/>
</dbReference>
<evidence type="ECO:0000313" key="4">
    <source>
        <dbReference type="EMBL" id="KAH7932083.1"/>
    </source>
</evidence>
<comment type="caution">
    <text evidence="4">The sequence shown here is derived from an EMBL/GenBank/DDBJ whole genome shotgun (WGS) entry which is preliminary data.</text>
</comment>
<comment type="cofactor">
    <cofactor evidence="2">
        <name>Zn(2+)</name>
        <dbReference type="ChEBI" id="CHEBI:29105"/>
    </cofactor>
    <text evidence="2">Binds 1 zinc ion per subunit.</text>
</comment>
<dbReference type="GO" id="GO:0042759">
    <property type="term" value="P:long-chain fatty acid biosynthetic process"/>
    <property type="evidence" value="ECO:0007669"/>
    <property type="project" value="TreeGrafter"/>
</dbReference>
<organism evidence="4 5">
    <name type="scientific">Rhipicephalus microplus</name>
    <name type="common">Cattle tick</name>
    <name type="synonym">Boophilus microplus</name>
    <dbReference type="NCBI Taxonomy" id="6941"/>
    <lineage>
        <taxon>Eukaryota</taxon>
        <taxon>Metazoa</taxon>
        <taxon>Ecdysozoa</taxon>
        <taxon>Arthropoda</taxon>
        <taxon>Chelicerata</taxon>
        <taxon>Arachnida</taxon>
        <taxon>Acari</taxon>
        <taxon>Parasitiformes</taxon>
        <taxon>Ixodida</taxon>
        <taxon>Ixodoidea</taxon>
        <taxon>Ixodidae</taxon>
        <taxon>Rhipicephalinae</taxon>
        <taxon>Rhipicephalus</taxon>
        <taxon>Boophilus</taxon>
    </lineage>
</organism>
<evidence type="ECO:0000259" key="3">
    <source>
        <dbReference type="Pfam" id="PF04734"/>
    </source>
</evidence>
<evidence type="ECO:0000256" key="2">
    <source>
        <dbReference type="PIRSR" id="PIRSR606823-2"/>
    </source>
</evidence>
<keyword evidence="2" id="KW-0862">Zinc</keyword>
<dbReference type="GO" id="GO:0017040">
    <property type="term" value="F:N-acylsphingosine amidohydrolase activity"/>
    <property type="evidence" value="ECO:0007669"/>
    <property type="project" value="InterPro"/>
</dbReference>
<evidence type="ECO:0000256" key="1">
    <source>
        <dbReference type="ARBA" id="ARBA00019235"/>
    </source>
</evidence>
<feature type="domain" description="Neutral/alkaline non-lysosomal ceramidase N-terminal" evidence="3">
    <location>
        <begin position="37"/>
        <end position="135"/>
    </location>
</feature>
<dbReference type="GO" id="GO:0046512">
    <property type="term" value="P:sphingosine biosynthetic process"/>
    <property type="evidence" value="ECO:0007669"/>
    <property type="project" value="TreeGrafter"/>
</dbReference>
<dbReference type="VEuPathDB" id="VectorBase:LOC119187678"/>
<protein>
    <recommendedName>
        <fullName evidence="1">Neutral ceramidase</fullName>
    </recommendedName>
</protein>
<dbReference type="GO" id="GO:0005576">
    <property type="term" value="C:extracellular region"/>
    <property type="evidence" value="ECO:0007669"/>
    <property type="project" value="TreeGrafter"/>
</dbReference>
<keyword evidence="5" id="KW-1185">Reference proteome</keyword>
<reference evidence="4" key="1">
    <citation type="journal article" date="2020" name="Cell">
        <title>Large-Scale Comparative Analyses of Tick Genomes Elucidate Their Genetic Diversity and Vector Capacities.</title>
        <authorList>
            <consortium name="Tick Genome and Microbiome Consortium (TIGMIC)"/>
            <person name="Jia N."/>
            <person name="Wang J."/>
            <person name="Shi W."/>
            <person name="Du L."/>
            <person name="Sun Y."/>
            <person name="Zhan W."/>
            <person name="Jiang J.F."/>
            <person name="Wang Q."/>
            <person name="Zhang B."/>
            <person name="Ji P."/>
            <person name="Bell-Sakyi L."/>
            <person name="Cui X.M."/>
            <person name="Yuan T.T."/>
            <person name="Jiang B.G."/>
            <person name="Yang W.F."/>
            <person name="Lam T.T."/>
            <person name="Chang Q.C."/>
            <person name="Ding S.J."/>
            <person name="Wang X.J."/>
            <person name="Zhu J.G."/>
            <person name="Ruan X.D."/>
            <person name="Zhao L."/>
            <person name="Wei J.T."/>
            <person name="Ye R.Z."/>
            <person name="Que T.C."/>
            <person name="Du C.H."/>
            <person name="Zhou Y.H."/>
            <person name="Cheng J.X."/>
            <person name="Dai P.F."/>
            <person name="Guo W.B."/>
            <person name="Han X.H."/>
            <person name="Huang E.J."/>
            <person name="Li L.F."/>
            <person name="Wei W."/>
            <person name="Gao Y.C."/>
            <person name="Liu J.Z."/>
            <person name="Shao H.Z."/>
            <person name="Wang X."/>
            <person name="Wang C.C."/>
            <person name="Yang T.C."/>
            <person name="Huo Q.B."/>
            <person name="Li W."/>
            <person name="Chen H.Y."/>
            <person name="Chen S.E."/>
            <person name="Zhou L.G."/>
            <person name="Ni X.B."/>
            <person name="Tian J.H."/>
            <person name="Sheng Y."/>
            <person name="Liu T."/>
            <person name="Pan Y.S."/>
            <person name="Xia L.Y."/>
            <person name="Li J."/>
            <person name="Zhao F."/>
            <person name="Cao W.C."/>
        </authorList>
    </citation>
    <scope>NUCLEOTIDE SEQUENCE</scope>
    <source>
        <strain evidence="4">Rmic-2018</strain>
    </source>
</reference>
<reference evidence="4" key="2">
    <citation type="submission" date="2021-09" db="EMBL/GenBank/DDBJ databases">
        <authorList>
            <person name="Jia N."/>
            <person name="Wang J."/>
            <person name="Shi W."/>
            <person name="Du L."/>
            <person name="Sun Y."/>
            <person name="Zhan W."/>
            <person name="Jiang J."/>
            <person name="Wang Q."/>
            <person name="Zhang B."/>
            <person name="Ji P."/>
            <person name="Sakyi L.B."/>
            <person name="Cui X."/>
            <person name="Yuan T."/>
            <person name="Jiang B."/>
            <person name="Yang W."/>
            <person name="Lam T.T.-Y."/>
            <person name="Chang Q."/>
            <person name="Ding S."/>
            <person name="Wang X."/>
            <person name="Zhu J."/>
            <person name="Ruan X."/>
            <person name="Zhao L."/>
            <person name="Wei J."/>
            <person name="Que T."/>
            <person name="Du C."/>
            <person name="Cheng J."/>
            <person name="Dai P."/>
            <person name="Han X."/>
            <person name="Huang E."/>
            <person name="Gao Y."/>
            <person name="Liu J."/>
            <person name="Shao H."/>
            <person name="Ye R."/>
            <person name="Li L."/>
            <person name="Wei W."/>
            <person name="Wang X."/>
            <person name="Wang C."/>
            <person name="Huo Q."/>
            <person name="Li W."/>
            <person name="Guo W."/>
            <person name="Chen H."/>
            <person name="Chen S."/>
            <person name="Zhou L."/>
            <person name="Zhou L."/>
            <person name="Ni X."/>
            <person name="Tian J."/>
            <person name="Zhou Y."/>
            <person name="Sheng Y."/>
            <person name="Liu T."/>
            <person name="Pan Y."/>
            <person name="Xia L."/>
            <person name="Li J."/>
            <person name="Zhao F."/>
            <person name="Cao W."/>
        </authorList>
    </citation>
    <scope>NUCLEOTIDE SEQUENCE</scope>
    <source>
        <strain evidence="4">Rmic-2018</strain>
        <tissue evidence="4">Larvae</tissue>
    </source>
</reference>
<dbReference type="AlphaFoldDB" id="A0A9J6CU26"/>
<evidence type="ECO:0000313" key="5">
    <source>
        <dbReference type="Proteomes" id="UP000821866"/>
    </source>
</evidence>
<dbReference type="EMBL" id="JABSTU010006836">
    <property type="protein sequence ID" value="KAH7932083.1"/>
    <property type="molecule type" value="Genomic_DNA"/>
</dbReference>
<gene>
    <name evidence="4" type="ORF">HPB51_029500</name>
</gene>
<dbReference type="InterPro" id="IPR031329">
    <property type="entry name" value="NEUT/ALK_ceramidase_N"/>
</dbReference>
<accession>A0A9J6CU26</accession>
<dbReference type="InterPro" id="IPR006823">
    <property type="entry name" value="Ceramidase_alk"/>
</dbReference>
<dbReference type="GO" id="GO:0046514">
    <property type="term" value="P:ceramide catabolic process"/>
    <property type="evidence" value="ECO:0007669"/>
    <property type="project" value="InterPro"/>
</dbReference>
<dbReference type="Proteomes" id="UP000821866">
    <property type="component" value="Unassembled WGS sequence"/>
</dbReference>
<proteinExistence type="predicted"/>
<dbReference type="Pfam" id="PF04734">
    <property type="entry name" value="Ceramidase_alk"/>
    <property type="match status" value="1"/>
</dbReference>
<dbReference type="PANTHER" id="PTHR12670">
    <property type="entry name" value="CERAMIDASE"/>
    <property type="match status" value="1"/>
</dbReference>
<dbReference type="GO" id="GO:0016020">
    <property type="term" value="C:membrane"/>
    <property type="evidence" value="ECO:0007669"/>
    <property type="project" value="GOC"/>
</dbReference>
<feature type="binding site" evidence="2">
    <location>
        <position position="110"/>
    </location>
    <ligand>
        <name>Zn(2+)</name>
        <dbReference type="ChEBI" id="CHEBI:29105"/>
    </ligand>
</feature>